<evidence type="ECO:0008006" key="3">
    <source>
        <dbReference type="Google" id="ProtNLM"/>
    </source>
</evidence>
<comment type="caution">
    <text evidence="1">The sequence shown here is derived from an EMBL/GenBank/DDBJ whole genome shotgun (WGS) entry which is preliminary data.</text>
</comment>
<sequence length="294" mass="35272">MGSLIAFGKKSYKIKFQEENLNLLKEKNEYFFNATLPDKDCLISFKDNIVYKLEDDEWYFIQYNNSDIINTIYDNFNNYLDLTMLNKEYMKEVDFFIYLAKENNKAIINTQRVYASKILKTRSFMNFFNDSIKYEYFEDVVEIKDSKDLIIDINNKTIYFKKFEILKRLDDNFTEYYKEASKEELEYFQNNLSSNISLFNMKNDFTIGIRNSKKIKYIIDNKILNKFTNKTEELKEYIKTYPMILKDFNANEDFTNLIATNDKQLKHILGILEECYSTTPITKEARVSNSYKKL</sequence>
<reference evidence="2" key="1">
    <citation type="submission" date="2017-10" db="EMBL/GenBank/DDBJ databases">
        <title>Campylobacter species from seals.</title>
        <authorList>
            <person name="Gilbert M.J."/>
            <person name="Zomer A.L."/>
            <person name="Timmerman A.J."/>
            <person name="Duim B."/>
            <person name="Wagenaar J.A."/>
        </authorList>
    </citation>
    <scope>NUCLEOTIDE SEQUENCE [LARGE SCALE GENOMIC DNA]</scope>
    <source>
        <strain evidence="2">17S00004-5</strain>
    </source>
</reference>
<proteinExistence type="predicted"/>
<dbReference type="EMBL" id="PDHH01000009">
    <property type="protein sequence ID" value="PSM51316.1"/>
    <property type="molecule type" value="Genomic_DNA"/>
</dbReference>
<dbReference type="AlphaFoldDB" id="A0A2P8QYJ2"/>
<dbReference type="Proteomes" id="UP000240535">
    <property type="component" value="Unassembled WGS sequence"/>
</dbReference>
<evidence type="ECO:0000313" key="2">
    <source>
        <dbReference type="Proteomes" id="UP000240535"/>
    </source>
</evidence>
<gene>
    <name evidence="1" type="ORF">CQ405_08795</name>
</gene>
<organism evidence="1 2">
    <name type="scientific">Campylobacter blaseri</name>
    <dbReference type="NCBI Taxonomy" id="2042961"/>
    <lineage>
        <taxon>Bacteria</taxon>
        <taxon>Pseudomonadati</taxon>
        <taxon>Campylobacterota</taxon>
        <taxon>Epsilonproteobacteria</taxon>
        <taxon>Campylobacterales</taxon>
        <taxon>Campylobacteraceae</taxon>
        <taxon>Campylobacter</taxon>
    </lineage>
</organism>
<dbReference type="RefSeq" id="WP_106872785.1">
    <property type="nucleotide sequence ID" value="NZ_CP053841.1"/>
</dbReference>
<evidence type="ECO:0000313" key="1">
    <source>
        <dbReference type="EMBL" id="PSM51316.1"/>
    </source>
</evidence>
<accession>A0A2P8QYJ2</accession>
<protein>
    <recommendedName>
        <fullName evidence="3">DUF4868 domain-containing protein</fullName>
    </recommendedName>
</protein>
<keyword evidence="2" id="KW-1185">Reference proteome</keyword>
<name>A0A2P8QYJ2_9BACT</name>
<dbReference type="OrthoDB" id="8617654at2"/>